<keyword evidence="2" id="KW-0489">Methyltransferase</keyword>
<evidence type="ECO:0000259" key="1">
    <source>
        <dbReference type="Pfam" id="PF01208"/>
    </source>
</evidence>
<evidence type="ECO:0000313" key="2">
    <source>
        <dbReference type="EMBL" id="QNM08550.1"/>
    </source>
</evidence>
<dbReference type="RefSeq" id="WP_118646743.1">
    <property type="nucleotide sequence ID" value="NZ_CP060635.1"/>
</dbReference>
<accession>A0A7G9GCL8</accession>
<keyword evidence="2" id="KW-0808">Transferase</keyword>
<dbReference type="EMBL" id="CP060635">
    <property type="protein sequence ID" value="QNM08550.1"/>
    <property type="molecule type" value="Genomic_DNA"/>
</dbReference>
<dbReference type="PANTHER" id="PTHR47099:SF1">
    <property type="entry name" value="METHYLCOBAMIDE:COM METHYLTRANSFERASE MTBA"/>
    <property type="match status" value="1"/>
</dbReference>
<dbReference type="GO" id="GO:0004853">
    <property type="term" value="F:uroporphyrinogen decarboxylase activity"/>
    <property type="evidence" value="ECO:0007669"/>
    <property type="project" value="InterPro"/>
</dbReference>
<protein>
    <submittedName>
        <fullName evidence="2">Methyltransferase</fullName>
    </submittedName>
</protein>
<dbReference type="GO" id="GO:0008168">
    <property type="term" value="F:methyltransferase activity"/>
    <property type="evidence" value="ECO:0007669"/>
    <property type="project" value="UniProtKB-KW"/>
</dbReference>
<dbReference type="InterPro" id="IPR038071">
    <property type="entry name" value="UROD/MetE-like_sf"/>
</dbReference>
<dbReference type="InterPro" id="IPR000257">
    <property type="entry name" value="Uroporphyrinogen_deCOase"/>
</dbReference>
<dbReference type="GO" id="GO:0032259">
    <property type="term" value="P:methylation"/>
    <property type="evidence" value="ECO:0007669"/>
    <property type="project" value="UniProtKB-KW"/>
</dbReference>
<dbReference type="Proteomes" id="UP000515860">
    <property type="component" value="Chromosome"/>
</dbReference>
<keyword evidence="3" id="KW-1185">Reference proteome</keyword>
<dbReference type="SUPFAM" id="SSF51726">
    <property type="entry name" value="UROD/MetE-like"/>
    <property type="match status" value="1"/>
</dbReference>
<dbReference type="Gene3D" id="3.20.20.210">
    <property type="match status" value="1"/>
</dbReference>
<dbReference type="Pfam" id="PF01208">
    <property type="entry name" value="URO-D"/>
    <property type="match status" value="1"/>
</dbReference>
<proteinExistence type="predicted"/>
<dbReference type="InterPro" id="IPR052024">
    <property type="entry name" value="Methanogen_methyltrans"/>
</dbReference>
<dbReference type="KEGG" id="whj:H9Q79_17095"/>
<evidence type="ECO:0000313" key="3">
    <source>
        <dbReference type="Proteomes" id="UP000515860"/>
    </source>
</evidence>
<dbReference type="PANTHER" id="PTHR47099">
    <property type="entry name" value="METHYLCOBAMIDE:COM METHYLTRANSFERASE MTBA"/>
    <property type="match status" value="1"/>
</dbReference>
<dbReference type="AlphaFoldDB" id="A0A7G9GCL8"/>
<reference evidence="2 3" key="1">
    <citation type="submission" date="2020-08" db="EMBL/GenBank/DDBJ databases">
        <authorList>
            <person name="Liu C."/>
            <person name="Sun Q."/>
        </authorList>
    </citation>
    <scope>NUCLEOTIDE SEQUENCE [LARGE SCALE GENOMIC DNA]</scope>
    <source>
        <strain evidence="2 3">NSJ-29</strain>
    </source>
</reference>
<feature type="domain" description="Uroporphyrinogen decarboxylase (URO-D)" evidence="1">
    <location>
        <begin position="197"/>
        <end position="400"/>
    </location>
</feature>
<sequence length="413" mass="47563">MTSRERIQAVLNHEMPDRLPIDFGAHRSSGMGAAGYNRLKKYLGHSTETTKLYDIMQQLAYPEAFMIDRFGGDIVQVMQLKPSFGVRCDRWKCGELPCGDLSMVPYEFHPVVNQDGDYELRNEAGVCIAKRPKDGIYYDNMNYFLKDVDTLEELKEKMVLPVITEEELDFLEVQAKELYYNTDKALLLHVGCAVFEEGQQEFGFENFYYNLAAEKEMIHYWADHMTDAYCVMLDRILDRVGKYIDVAMFGGDDLGTQQAAQISEEMYREMIKPYHKKIYQFVRKKDPTVKVGLHCCGAIKKLLPDLIDAGVQVLNPIQISAKGMDPKELKERFGKDLVFWGGGADMQGFVNRTEDLQEIYRHVRELLDIFAPEGNYIFAPVHNILDNVSPEKVVTIYQAALDYRKEQEERESV</sequence>
<gene>
    <name evidence="2" type="ORF">H9Q79_17095</name>
</gene>
<dbReference type="GO" id="GO:0006779">
    <property type="term" value="P:porphyrin-containing compound biosynthetic process"/>
    <property type="evidence" value="ECO:0007669"/>
    <property type="project" value="InterPro"/>
</dbReference>
<organism evidence="2 3">
    <name type="scientific">Wansuia hejianensis</name>
    <dbReference type="NCBI Taxonomy" id="2763667"/>
    <lineage>
        <taxon>Bacteria</taxon>
        <taxon>Bacillati</taxon>
        <taxon>Bacillota</taxon>
        <taxon>Clostridia</taxon>
        <taxon>Lachnospirales</taxon>
        <taxon>Lachnospiraceae</taxon>
        <taxon>Wansuia</taxon>
    </lineage>
</organism>
<name>A0A7G9GCL8_9FIRM</name>